<reference evidence="11" key="2">
    <citation type="submission" date="2014-03" db="EMBL/GenBank/DDBJ databases">
        <title>The whipworm genome and dual-species transcriptomics of an intimate host-pathogen interaction.</title>
        <authorList>
            <person name="Foth B.J."/>
            <person name="Tsai I.J."/>
            <person name="Reid A.J."/>
            <person name="Bancroft A.J."/>
            <person name="Nichol S."/>
            <person name="Tracey A."/>
            <person name="Holroyd N."/>
            <person name="Cotton J.A."/>
            <person name="Stanley E.J."/>
            <person name="Zarowiecki M."/>
            <person name="Liu J.Z."/>
            <person name="Huckvale T."/>
            <person name="Cooper P.J."/>
            <person name="Grencis R.K."/>
            <person name="Berriman M."/>
        </authorList>
    </citation>
    <scope>NUCLEOTIDE SEQUENCE [LARGE SCALE GENOMIC DNA]</scope>
</reference>
<dbReference type="OrthoDB" id="6581954at2759"/>
<keyword evidence="7" id="KW-0915">Sodium</keyword>
<feature type="transmembrane region" description="Helical" evidence="10">
    <location>
        <begin position="505"/>
        <end position="531"/>
    </location>
</feature>
<dbReference type="EMBL" id="HG805814">
    <property type="protein sequence ID" value="CDW52070.1"/>
    <property type="molecule type" value="Genomic_DNA"/>
</dbReference>
<dbReference type="PANTHER" id="PTHR11616:SF265">
    <property type="entry name" value="TRANSPORTER"/>
    <property type="match status" value="1"/>
</dbReference>
<feature type="transmembrane region" description="Helical" evidence="10">
    <location>
        <begin position="131"/>
        <end position="164"/>
    </location>
</feature>
<dbReference type="InterPro" id="IPR000175">
    <property type="entry name" value="Na/ntran_symport"/>
</dbReference>
<dbReference type="Pfam" id="PF00209">
    <property type="entry name" value="SNF"/>
    <property type="match status" value="1"/>
</dbReference>
<evidence type="ECO:0000256" key="10">
    <source>
        <dbReference type="SAM" id="Phobius"/>
    </source>
</evidence>
<feature type="transmembrane region" description="Helical" evidence="10">
    <location>
        <begin position="468"/>
        <end position="493"/>
    </location>
</feature>
<keyword evidence="8" id="KW-1015">Disulfide bond</keyword>
<comment type="similarity">
    <text evidence="9">Belongs to the sodium:neurotransmitter symporter (SNF) (TC 2.A.22) family.</text>
</comment>
<evidence type="ECO:0000256" key="8">
    <source>
        <dbReference type="PIRSR" id="PIRSR600175-2"/>
    </source>
</evidence>
<proteinExistence type="inferred from homology"/>
<feature type="binding site" evidence="7">
    <location>
        <position position="67"/>
    </location>
    <ligand>
        <name>Na(+)</name>
        <dbReference type="ChEBI" id="CHEBI:29101"/>
        <label>1</label>
    </ligand>
</feature>
<keyword evidence="12" id="KW-1185">Reference proteome</keyword>
<feature type="transmembrane region" description="Helical" evidence="10">
    <location>
        <begin position="410"/>
        <end position="438"/>
    </location>
</feature>
<evidence type="ECO:0000256" key="3">
    <source>
        <dbReference type="ARBA" id="ARBA00022692"/>
    </source>
</evidence>
<feature type="binding site" evidence="7">
    <location>
        <position position="63"/>
    </location>
    <ligand>
        <name>Na(+)</name>
        <dbReference type="ChEBI" id="CHEBI:29101"/>
        <label>1</label>
    </ligand>
</feature>
<evidence type="ECO:0000256" key="9">
    <source>
        <dbReference type="RuleBase" id="RU003732"/>
    </source>
</evidence>
<dbReference type="GO" id="GO:0043005">
    <property type="term" value="C:neuron projection"/>
    <property type="evidence" value="ECO:0007669"/>
    <property type="project" value="TreeGrafter"/>
</dbReference>
<feature type="transmembrane region" description="Helical" evidence="10">
    <location>
        <begin position="285"/>
        <end position="308"/>
    </location>
</feature>
<dbReference type="GO" id="GO:0005886">
    <property type="term" value="C:plasma membrane"/>
    <property type="evidence" value="ECO:0007669"/>
    <property type="project" value="TreeGrafter"/>
</dbReference>
<feature type="binding site" evidence="7">
    <location>
        <position position="440"/>
    </location>
    <ligand>
        <name>Na(+)</name>
        <dbReference type="ChEBI" id="CHEBI:29101"/>
        <label>1</label>
    </ligand>
</feature>
<gene>
    <name evidence="11" type="ORF">TTRE_0000032901</name>
</gene>
<keyword evidence="6 10" id="KW-0472">Membrane</keyword>
<organism evidence="11 12">
    <name type="scientific">Trichuris trichiura</name>
    <name type="common">Whipworm</name>
    <name type="synonym">Trichocephalus trichiurus</name>
    <dbReference type="NCBI Taxonomy" id="36087"/>
    <lineage>
        <taxon>Eukaryota</taxon>
        <taxon>Metazoa</taxon>
        <taxon>Ecdysozoa</taxon>
        <taxon>Nematoda</taxon>
        <taxon>Enoplea</taxon>
        <taxon>Dorylaimia</taxon>
        <taxon>Trichinellida</taxon>
        <taxon>Trichuridae</taxon>
        <taxon>Trichuris</taxon>
    </lineage>
</organism>
<evidence type="ECO:0000256" key="1">
    <source>
        <dbReference type="ARBA" id="ARBA00004141"/>
    </source>
</evidence>
<dbReference type="GO" id="GO:0046872">
    <property type="term" value="F:metal ion binding"/>
    <property type="evidence" value="ECO:0007669"/>
    <property type="project" value="UniProtKB-KW"/>
</dbReference>
<dbReference type="InterPro" id="IPR037272">
    <property type="entry name" value="SNS_sf"/>
</dbReference>
<feature type="transmembrane region" description="Helical" evidence="10">
    <location>
        <begin position="365"/>
        <end position="390"/>
    </location>
</feature>
<evidence type="ECO:0000256" key="4">
    <source>
        <dbReference type="ARBA" id="ARBA00022847"/>
    </source>
</evidence>
<dbReference type="PROSITE" id="PS00610">
    <property type="entry name" value="NA_NEUROTRAN_SYMP_1"/>
    <property type="match status" value="1"/>
</dbReference>
<dbReference type="STRING" id="36087.A0A077Z0C9"/>
<evidence type="ECO:0000256" key="5">
    <source>
        <dbReference type="ARBA" id="ARBA00022989"/>
    </source>
</evidence>
<comment type="subcellular location">
    <subcellularLocation>
        <location evidence="1">Membrane</location>
        <topology evidence="1">Multi-pass membrane protein</topology>
    </subcellularLocation>
</comment>
<protein>
    <recommendedName>
        <fullName evidence="9">Transporter</fullName>
    </recommendedName>
</protein>
<evidence type="ECO:0000256" key="7">
    <source>
        <dbReference type="PIRSR" id="PIRSR600175-1"/>
    </source>
</evidence>
<dbReference type="GO" id="GO:0005332">
    <property type="term" value="F:gamma-aminobutyric acid:sodium:chloride symporter activity"/>
    <property type="evidence" value="ECO:0007669"/>
    <property type="project" value="TreeGrafter"/>
</dbReference>
<sequence>MGAVELFEEQKPLQNQVELTRSRSMSLTGSPKRKWSLRQPYLIPRETWASTFEFILSCIGYSVGLGNIWRFPYLCYQNGGGAFLIPYIISLIFCGVPMFVLEASWGQLLSVGGLGMYQCTKLSRRAMRTSVCVLCAGIAATVCAFWLNIYYIVVLAWAILYFFYSFYDVPWRYCNNSWNTDTCMPDYGCRSLNDTMKAFYNTTEVTLEQQNNFNASALGSEWLICQENSTSAVREFWERNALNMSEGIEQVGSVQWKLALALLVAWLLCYFAIFRGIKWTGKVLYVTAIFPYLLLVVLFFRGVTLPGAGDGIYFYLYPDFSKLSDSKVWIDAVTQIFFTYGLALGAIVALGSYNDYRNGVVKQAAMICILDSSTSFFTGFVVFSFVGYMAHEQNKPIDQVALSGPGLLFLAYPSGILTLPWTSFWSALFFLMVILIGIDSQFCTMEGFFTGLIDEFPRLFRRKYGREIFILIVCLLSYLIGLSMTCEGGLYVFKVFDYYGASGWVLLWLLFFECIAISWCYGIAISTFVFLTWRISSCCIDSGIQKWFDNLKDMIGYYPSVWWKFCWTISCPAVCFVLLRFCLAPSKQCVALQGVTLFSLIKYEGPTMPNYEFPGWAHAVGWLMALSSMIWVPLYAVYIWFVTPGTRQQVGDIDFEQHDNTR</sequence>
<feature type="binding site" evidence="7">
    <location>
        <position position="60"/>
    </location>
    <ligand>
        <name>Na(+)</name>
        <dbReference type="ChEBI" id="CHEBI:29101"/>
        <label>1</label>
    </ligand>
</feature>
<dbReference type="PROSITE" id="PS50267">
    <property type="entry name" value="NA_NEUROTRAN_SYMP_3"/>
    <property type="match status" value="1"/>
</dbReference>
<dbReference type="Proteomes" id="UP000030665">
    <property type="component" value="Unassembled WGS sequence"/>
</dbReference>
<evidence type="ECO:0000313" key="11">
    <source>
        <dbReference type="EMBL" id="CDW52070.1"/>
    </source>
</evidence>
<name>A0A077Z0C9_TRITR</name>
<dbReference type="PRINTS" id="PR00176">
    <property type="entry name" value="NANEUSMPORT"/>
</dbReference>
<accession>A0A077Z0C9</accession>
<keyword evidence="2 9" id="KW-0813">Transport</keyword>
<feature type="transmembrane region" description="Helical" evidence="10">
    <location>
        <begin position="619"/>
        <end position="641"/>
    </location>
</feature>
<reference evidence="11" key="1">
    <citation type="submission" date="2014-01" db="EMBL/GenBank/DDBJ databases">
        <authorList>
            <person name="Aslett M."/>
        </authorList>
    </citation>
    <scope>NUCLEOTIDE SEQUENCE</scope>
</reference>
<evidence type="ECO:0000313" key="12">
    <source>
        <dbReference type="Proteomes" id="UP000030665"/>
    </source>
</evidence>
<evidence type="ECO:0000256" key="6">
    <source>
        <dbReference type="ARBA" id="ARBA00023136"/>
    </source>
</evidence>
<dbReference type="AlphaFoldDB" id="A0A077Z0C9"/>
<feature type="transmembrane region" description="Helical" evidence="10">
    <location>
        <begin position="48"/>
        <end position="69"/>
    </location>
</feature>
<feature type="transmembrane region" description="Helical" evidence="10">
    <location>
        <begin position="81"/>
        <end position="101"/>
    </location>
</feature>
<feature type="transmembrane region" description="Helical" evidence="10">
    <location>
        <begin position="561"/>
        <end position="581"/>
    </location>
</feature>
<feature type="transmembrane region" description="Helical" evidence="10">
    <location>
        <begin position="254"/>
        <end position="273"/>
    </location>
</feature>
<feature type="binding site" evidence="7">
    <location>
        <position position="439"/>
    </location>
    <ligand>
        <name>Na(+)</name>
        <dbReference type="ChEBI" id="CHEBI:29101"/>
        <label>1</label>
    </ligand>
</feature>
<keyword evidence="4 9" id="KW-0769">Symport</keyword>
<feature type="disulfide bond" evidence="8">
    <location>
        <begin position="174"/>
        <end position="183"/>
    </location>
</feature>
<feature type="transmembrane region" description="Helical" evidence="10">
    <location>
        <begin position="328"/>
        <end position="353"/>
    </location>
</feature>
<keyword evidence="3 9" id="KW-0812">Transmembrane</keyword>
<dbReference type="SUPFAM" id="SSF161070">
    <property type="entry name" value="SNF-like"/>
    <property type="match status" value="1"/>
</dbReference>
<keyword evidence="5 10" id="KW-1133">Transmembrane helix</keyword>
<keyword evidence="7" id="KW-0479">Metal-binding</keyword>
<dbReference type="PANTHER" id="PTHR11616">
    <property type="entry name" value="SODIUM/CHLORIDE DEPENDENT TRANSPORTER"/>
    <property type="match status" value="1"/>
</dbReference>
<evidence type="ECO:0000256" key="2">
    <source>
        <dbReference type="ARBA" id="ARBA00022448"/>
    </source>
</evidence>